<dbReference type="Proteomes" id="UP000650524">
    <property type="component" value="Unassembled WGS sequence"/>
</dbReference>
<proteinExistence type="predicted"/>
<comment type="caution">
    <text evidence="1">The sequence shown here is derived from an EMBL/GenBank/DDBJ whole genome shotgun (WGS) entry which is preliminary data.</text>
</comment>
<gene>
    <name evidence="1" type="ORF">H8E19_15870</name>
</gene>
<name>A0A8J6T5Q1_9DELT</name>
<dbReference type="EMBL" id="JACNJD010000322">
    <property type="protein sequence ID" value="MBC8178882.1"/>
    <property type="molecule type" value="Genomic_DNA"/>
</dbReference>
<protein>
    <submittedName>
        <fullName evidence="1">4Fe-4S ferredoxin</fullName>
    </submittedName>
</protein>
<feature type="non-terminal residue" evidence="1">
    <location>
        <position position="144"/>
    </location>
</feature>
<organism evidence="1 2">
    <name type="scientific">Candidatus Desulfacyla euxinica</name>
    <dbReference type="NCBI Taxonomy" id="2841693"/>
    <lineage>
        <taxon>Bacteria</taxon>
        <taxon>Deltaproteobacteria</taxon>
        <taxon>Candidatus Desulfacyla</taxon>
    </lineage>
</organism>
<sequence>MKLDDHPTVIRYREKVEKNVPSVVREKLDSAWLKAITLEAGADDVGLVEIDRPDIEDQREDILEIFPGTRSLMSIICRMNPENIRCPSRDVSDLEFLQSFEQTNAVSRRIVKILNEKGVTALSPSAGFPMNLAKWPGKMWPLSH</sequence>
<evidence type="ECO:0000313" key="1">
    <source>
        <dbReference type="EMBL" id="MBC8178882.1"/>
    </source>
</evidence>
<accession>A0A8J6T5Q1</accession>
<reference evidence="1 2" key="1">
    <citation type="submission" date="2020-08" db="EMBL/GenBank/DDBJ databases">
        <title>Bridging the membrane lipid divide: bacteria of the FCB group superphylum have the potential to synthesize archaeal ether lipids.</title>
        <authorList>
            <person name="Villanueva L."/>
            <person name="Von Meijenfeldt F.A.B."/>
            <person name="Westbye A.B."/>
            <person name="Yadav S."/>
            <person name="Hopmans E.C."/>
            <person name="Dutilh B.E."/>
            <person name="Sinninghe Damste J.S."/>
        </authorList>
    </citation>
    <scope>NUCLEOTIDE SEQUENCE [LARGE SCALE GENOMIC DNA]</scope>
    <source>
        <strain evidence="1">NIOZ-UU27</strain>
    </source>
</reference>
<dbReference type="AlphaFoldDB" id="A0A8J6T5Q1"/>
<evidence type="ECO:0000313" key="2">
    <source>
        <dbReference type="Proteomes" id="UP000650524"/>
    </source>
</evidence>